<organism evidence="2 3">
    <name type="scientific">Leishmania martiniquensis</name>
    <dbReference type="NCBI Taxonomy" id="1580590"/>
    <lineage>
        <taxon>Eukaryota</taxon>
        <taxon>Discoba</taxon>
        <taxon>Euglenozoa</taxon>
        <taxon>Kinetoplastea</taxon>
        <taxon>Metakinetoplastina</taxon>
        <taxon>Trypanosomatida</taxon>
        <taxon>Trypanosomatidae</taxon>
        <taxon>Leishmaniinae</taxon>
        <taxon>Leishmania</taxon>
    </lineage>
</organism>
<dbReference type="KEGG" id="lmat:92510873"/>
<dbReference type="GeneID" id="92510873"/>
<keyword evidence="3" id="KW-1185">Reference proteome</keyword>
<feature type="compositionally biased region" description="Polar residues" evidence="1">
    <location>
        <begin position="845"/>
        <end position="863"/>
    </location>
</feature>
<dbReference type="PANTHER" id="PTHR14919:SF0">
    <property type="entry name" value="SPERM FLAGELLAR PROTEIN 2"/>
    <property type="match status" value="1"/>
</dbReference>
<dbReference type="OrthoDB" id="62528at2759"/>
<dbReference type="Proteomes" id="UP000673552">
    <property type="component" value="Chromosome 36"/>
</dbReference>
<dbReference type="InterPro" id="IPR027417">
    <property type="entry name" value="P-loop_NTPase"/>
</dbReference>
<dbReference type="Gene3D" id="3.40.50.300">
    <property type="entry name" value="P-loop containing nucleotide triphosphate hydrolases"/>
    <property type="match status" value="1"/>
</dbReference>
<dbReference type="RefSeq" id="XP_067174466.1">
    <property type="nucleotide sequence ID" value="XM_067318361.1"/>
</dbReference>
<gene>
    <name evidence="2" type="ORF">LSCM1_00719</name>
</gene>
<name>A0A836G3B4_9TRYP</name>
<evidence type="ECO:0000313" key="3">
    <source>
        <dbReference type="Proteomes" id="UP000673552"/>
    </source>
</evidence>
<evidence type="ECO:0008006" key="4">
    <source>
        <dbReference type="Google" id="ProtNLM"/>
    </source>
</evidence>
<protein>
    <recommendedName>
        <fullName evidence="4">EF-hand domain-containing protein</fullName>
    </recommendedName>
</protein>
<proteinExistence type="predicted"/>
<dbReference type="InterPro" id="IPR052634">
    <property type="entry name" value="Sperm_flagellar-bone_growth"/>
</dbReference>
<comment type="caution">
    <text evidence="2">The sequence shown here is derived from an EMBL/GenBank/DDBJ whole genome shotgun (WGS) entry which is preliminary data.</text>
</comment>
<accession>A0A836G3B4</accession>
<evidence type="ECO:0000313" key="2">
    <source>
        <dbReference type="EMBL" id="KAG5464529.1"/>
    </source>
</evidence>
<feature type="region of interest" description="Disordered" evidence="1">
    <location>
        <begin position="831"/>
        <end position="882"/>
    </location>
</feature>
<dbReference type="PANTHER" id="PTHR14919">
    <property type="entry name" value="KPL2-RELATED"/>
    <property type="match status" value="1"/>
</dbReference>
<dbReference type="EMBL" id="JAFEUZ010000036">
    <property type="protein sequence ID" value="KAG5464529.1"/>
    <property type="molecule type" value="Genomic_DNA"/>
</dbReference>
<evidence type="ECO:0000256" key="1">
    <source>
        <dbReference type="SAM" id="MobiDB-lite"/>
    </source>
</evidence>
<sequence>MNVEDNYRASIARARKEDLASRSRRRRLRNECQDDLLQARITQAHGCFMSDVRFHIARRSAAEASLMAALQSTAACWSEVCERAIDRQLDIEFANEHKVLRHDAFLERTHQREMQAQRSVEESDQVRWEELNARYAAQLLSDRNGAVRAALEEMTERAVQCLSGLESDRLHCASAPLLAAFSVDATLWQQTSADDIAAAATREAFQCIFHGSPYIHSSPAFMALLEFCYTQHRATPPLAQVLRLCSVPIFVVDGPKYGGKSLLASFLKSKYRLLCISDEMLVQRAMRTAACADVMEQGKEGAGDWAALGHCVEKTLLNGGAVDAQLMTELLCLQLTELRNAHEALPYDAVLLEGVARSVDAYKAMAQRLSCQPQHPHRKVAQRWGLSTKAVARDSVASDMGAATEDLPPLLRLPDHLSSEYETPTKQEPKARPLKKVDLAALPPAELPEVEDTRPAQEVERFFVAQAERELAVLPTVLSGVLHISCTPEEVFRRFAGLRTDCETGERYHLTYNPPPRERLPYMVPLGRPDASSVELHEAVFHHMEGWSATRRWLAKQSDGLTFARVYELAGDRPVDEVQQAALETVDQIIFNFRISQKLLHERDESSARLRELEAVWQSQKAAREAERLRLVELYTEKGAPIPAALQASEVRASGSLATTLSAAAASLILQALANFTELYEGDYAGAWRSMTQLVQLFLRYYSSVELQMASYWKRPDDKQTILHRFQQCFDSLPASARAQPAGKAELHLSLDALDGALHRCITLRDREAKGLLDTLTSTANFMGGWQILVCQELNRLLQAEMDRYFFVMQVFSFYLGALIGEPLRLDDVEVDMPPGSMGTPDRPTPSSTAFTDASPLPSTSGKSAKEKRVGTSKKGHKVVEDQSERIAEDQLAELVQGVLNVFASITDKLKAAVDAQGKAPKRAVGGVGGSNSTTSNSSAALPSILAMAKFCGLMEAERAAATSRVAAIHACGRMLLKEAEAHAKKMRARMEAGISDAMEREAAAANTAVYVLRECVEAEKKSPPMHLGCTTFSVLPEKLRRTSHSAGSAANAVDLTPATPTKIGPTREERRSFLTDVPLFAQLTSPQLTLHAGLTVKRLLELVGQFRCIAPDYQLSRFDFLLLLEEADYAEAAAVGLEAEKMAVKTREEVFNAFDPQHTGFVDWRDVVVHLLFWVTPAIAAATPATAPSPRGIREISLQDLRDMRASLGAGGLTEQQFFGSSFFFHRYLDDALGEAHTRILWRTFYDPASHILQPHVLLGFLCADPQPIRGAQKAFLILSAPDAEGRVSFDEMDTLFHLKATNARVMAQPDPCSKMHLRLLFGSAATRSFEDVCASPMGRKMLNQADLFRRRQFIKRK</sequence>
<reference evidence="2 3" key="1">
    <citation type="submission" date="2021-03" db="EMBL/GenBank/DDBJ databases">
        <title>Leishmania (Mundinia) martiniquensis Genome sequencing and assembly.</title>
        <authorList>
            <person name="Almutairi H."/>
            <person name="Gatherer D."/>
        </authorList>
    </citation>
    <scope>NUCLEOTIDE SEQUENCE [LARGE SCALE GENOMIC DNA]</scope>
    <source>
        <strain evidence="2">LSCM1</strain>
    </source>
</reference>